<sequence length="244" mass="27346">MSSDDSLFQPLDEVEPESGTVLTEGVDEDDLVSEPEPYCYLEEGNPWRVATNCRAAGLAFVNGVGRGWTKRDLVRWLVGAYRAAAYPLPGSERVGFGPNMTEVDPKRVERLLFTVRDHVLKSLDTTPDGLVSLSIWAKTAGSILRSRHGSGEMGYIPVDWPRMRLEDRVMSLFAVDALLRPRDYERRLSICGRCASVSFDDAARERGFCDMHPDRMRYDSGILPKTDPETDSDEAGRMRIAKAR</sequence>
<evidence type="ECO:0000313" key="3">
    <source>
        <dbReference type="Proteomes" id="UP001379533"/>
    </source>
</evidence>
<proteinExistence type="predicted"/>
<feature type="region of interest" description="Disordered" evidence="1">
    <location>
        <begin position="220"/>
        <end position="244"/>
    </location>
</feature>
<accession>A0ABZ2K1R0</accession>
<reference evidence="2 3" key="1">
    <citation type="submission" date="2021-12" db="EMBL/GenBank/DDBJ databases">
        <title>Discovery of the Pendulisporaceae a myxobacterial family with distinct sporulation behavior and unique specialized metabolism.</title>
        <authorList>
            <person name="Garcia R."/>
            <person name="Popoff A."/>
            <person name="Bader C.D."/>
            <person name="Loehr J."/>
            <person name="Walesch S."/>
            <person name="Walt C."/>
            <person name="Boldt J."/>
            <person name="Bunk B."/>
            <person name="Haeckl F.J.F.P.J."/>
            <person name="Gunesch A.P."/>
            <person name="Birkelbach J."/>
            <person name="Nuebel U."/>
            <person name="Pietschmann T."/>
            <person name="Bach T."/>
            <person name="Mueller R."/>
        </authorList>
    </citation>
    <scope>NUCLEOTIDE SEQUENCE [LARGE SCALE GENOMIC DNA]</scope>
    <source>
        <strain evidence="2 3">MSr12523</strain>
    </source>
</reference>
<dbReference type="RefSeq" id="WP_394842617.1">
    <property type="nucleotide sequence ID" value="NZ_CP089982.1"/>
</dbReference>
<protein>
    <submittedName>
        <fullName evidence="2">Uncharacterized protein</fullName>
    </submittedName>
</protein>
<name>A0ABZ2K1R0_9BACT</name>
<gene>
    <name evidence="2" type="ORF">LZC95_36805</name>
</gene>
<keyword evidence="3" id="KW-1185">Reference proteome</keyword>
<dbReference type="EMBL" id="CP089982">
    <property type="protein sequence ID" value="WXA91999.1"/>
    <property type="molecule type" value="Genomic_DNA"/>
</dbReference>
<evidence type="ECO:0000256" key="1">
    <source>
        <dbReference type="SAM" id="MobiDB-lite"/>
    </source>
</evidence>
<evidence type="ECO:0000313" key="2">
    <source>
        <dbReference type="EMBL" id="WXA91999.1"/>
    </source>
</evidence>
<dbReference type="Proteomes" id="UP001379533">
    <property type="component" value="Chromosome"/>
</dbReference>
<organism evidence="2 3">
    <name type="scientific">Pendulispora brunnea</name>
    <dbReference type="NCBI Taxonomy" id="2905690"/>
    <lineage>
        <taxon>Bacteria</taxon>
        <taxon>Pseudomonadati</taxon>
        <taxon>Myxococcota</taxon>
        <taxon>Myxococcia</taxon>
        <taxon>Myxococcales</taxon>
        <taxon>Sorangiineae</taxon>
        <taxon>Pendulisporaceae</taxon>
        <taxon>Pendulispora</taxon>
    </lineage>
</organism>
<feature type="region of interest" description="Disordered" evidence="1">
    <location>
        <begin position="1"/>
        <end position="24"/>
    </location>
</feature>